<dbReference type="PANTHER" id="PTHR42701:SF1">
    <property type="entry name" value="IMIDAZOLE GLYCEROL PHOSPHATE SYNTHASE SUBUNIT HISH"/>
    <property type="match status" value="1"/>
</dbReference>
<dbReference type="InterPro" id="IPR017926">
    <property type="entry name" value="GATASE"/>
</dbReference>
<dbReference type="UniPathway" id="UPA00031">
    <property type="reaction ID" value="UER00010"/>
</dbReference>
<evidence type="ECO:0000256" key="11">
    <source>
        <dbReference type="PIRSR" id="PIRSR000495-1"/>
    </source>
</evidence>
<dbReference type="Proteomes" id="UP000825051">
    <property type="component" value="Chromosome"/>
</dbReference>
<evidence type="ECO:0000256" key="9">
    <source>
        <dbReference type="ARBA" id="ARBA00049534"/>
    </source>
</evidence>
<dbReference type="GO" id="GO:0005737">
    <property type="term" value="C:cytoplasm"/>
    <property type="evidence" value="ECO:0007669"/>
    <property type="project" value="UniProtKB-SubCell"/>
</dbReference>
<evidence type="ECO:0000259" key="12">
    <source>
        <dbReference type="Pfam" id="PF00117"/>
    </source>
</evidence>
<evidence type="ECO:0000256" key="6">
    <source>
        <dbReference type="ARBA" id="ARBA00023102"/>
    </source>
</evidence>
<dbReference type="PANTHER" id="PTHR42701">
    <property type="entry name" value="IMIDAZOLE GLYCEROL PHOSPHATE SYNTHASE SUBUNIT HISH"/>
    <property type="match status" value="1"/>
</dbReference>
<keyword evidence="14" id="KW-1185">Reference proteome</keyword>
<comment type="subcellular location">
    <subcellularLocation>
        <location evidence="10">Cytoplasm</location>
    </subcellularLocation>
</comment>
<protein>
    <recommendedName>
        <fullName evidence="10">Imidazole glycerol phosphate synthase subunit HisH</fullName>
        <ecNumber evidence="10">4.3.2.10</ecNumber>
    </recommendedName>
    <alternativeName>
        <fullName evidence="10">IGP synthase glutaminase subunit</fullName>
        <ecNumber evidence="10">3.5.1.2</ecNumber>
    </alternativeName>
    <alternativeName>
        <fullName evidence="10">IGP synthase subunit HisH</fullName>
    </alternativeName>
    <alternativeName>
        <fullName evidence="10">ImGP synthase subunit HisH</fullName>
        <shortName evidence="10">IGPS subunit HisH</shortName>
    </alternativeName>
</protein>
<proteinExistence type="inferred from homology"/>
<dbReference type="CDD" id="cd01748">
    <property type="entry name" value="GATase1_IGP_Synthase"/>
    <property type="match status" value="1"/>
</dbReference>
<accession>A0A8F9TTJ6</accession>
<keyword evidence="5 10" id="KW-0315">Glutamine amidotransferase</keyword>
<dbReference type="Pfam" id="PF00117">
    <property type="entry name" value="GATase"/>
    <property type="match status" value="1"/>
</dbReference>
<comment type="function">
    <text evidence="10">IGPS catalyzes the conversion of PRFAR and glutamine to IGP, AICAR and glutamate. The HisH subunit catalyzes the hydrolysis of glutamine to glutamate and ammonia as part of the synthesis of IGP and AICAR. The resulting ammonia molecule is channeled to the active site of HisF.</text>
</comment>
<evidence type="ECO:0000256" key="7">
    <source>
        <dbReference type="ARBA" id="ARBA00023239"/>
    </source>
</evidence>
<dbReference type="KEGG" id="ole:K0B96_09285"/>
<comment type="pathway">
    <text evidence="1 10">Amino-acid biosynthesis; L-histidine biosynthesis; L-histidine from 5-phospho-alpha-D-ribose 1-diphosphate: step 5/9.</text>
</comment>
<dbReference type="RefSeq" id="WP_220160628.1">
    <property type="nucleotide sequence ID" value="NZ_CP080507.1"/>
</dbReference>
<evidence type="ECO:0000313" key="14">
    <source>
        <dbReference type="Proteomes" id="UP000825051"/>
    </source>
</evidence>
<dbReference type="AlphaFoldDB" id="A0A8F9TTJ6"/>
<organism evidence="13 14">
    <name type="scientific">Horticoccus luteus</name>
    <dbReference type="NCBI Taxonomy" id="2862869"/>
    <lineage>
        <taxon>Bacteria</taxon>
        <taxon>Pseudomonadati</taxon>
        <taxon>Verrucomicrobiota</taxon>
        <taxon>Opitutia</taxon>
        <taxon>Opitutales</taxon>
        <taxon>Opitutaceae</taxon>
        <taxon>Horticoccus</taxon>
    </lineage>
</organism>
<evidence type="ECO:0000256" key="1">
    <source>
        <dbReference type="ARBA" id="ARBA00005091"/>
    </source>
</evidence>
<evidence type="ECO:0000256" key="4">
    <source>
        <dbReference type="ARBA" id="ARBA00022801"/>
    </source>
</evidence>
<comment type="subunit">
    <text evidence="2 10">Heterodimer of HisH and HisF.</text>
</comment>
<dbReference type="InterPro" id="IPR010139">
    <property type="entry name" value="Imidazole-glycPsynth_HisH"/>
</dbReference>
<sequence length="210" mass="23053">MIAIIDYGMGNPTSIRNMLGRLGHRAEMARTPEEAAGADRIILPGVGAFDEGMTRLAELGWTDCLRSEAAVQDGRPLLGICLGMQLLFPSSEEGKLPGLGLVNGAVLKFRFGAEIVPLPRIPHMGWRSIATAATAPELFAGLEQDARFYFVHSYHCRCANSAEVAAEADYGFRFICAVRRGRLFGVQFHPEKSHRYGMRLLDNFSRLPAT</sequence>
<dbReference type="Gene3D" id="3.40.50.880">
    <property type="match status" value="1"/>
</dbReference>
<keyword evidence="3 10" id="KW-0028">Amino-acid biosynthesis</keyword>
<evidence type="ECO:0000256" key="10">
    <source>
        <dbReference type="HAMAP-Rule" id="MF_00278"/>
    </source>
</evidence>
<comment type="catalytic activity">
    <reaction evidence="8 10">
        <text>5-[(5-phospho-1-deoxy-D-ribulos-1-ylimino)methylamino]-1-(5-phospho-beta-D-ribosyl)imidazole-4-carboxamide + L-glutamine = D-erythro-1-(imidazol-4-yl)glycerol 3-phosphate + 5-amino-1-(5-phospho-beta-D-ribosyl)imidazole-4-carboxamide + L-glutamate + H(+)</text>
        <dbReference type="Rhea" id="RHEA:24793"/>
        <dbReference type="ChEBI" id="CHEBI:15378"/>
        <dbReference type="ChEBI" id="CHEBI:29985"/>
        <dbReference type="ChEBI" id="CHEBI:58278"/>
        <dbReference type="ChEBI" id="CHEBI:58359"/>
        <dbReference type="ChEBI" id="CHEBI:58475"/>
        <dbReference type="ChEBI" id="CHEBI:58525"/>
        <dbReference type="EC" id="4.3.2.10"/>
    </reaction>
</comment>
<dbReference type="EC" id="3.5.1.2" evidence="10"/>
<dbReference type="InterPro" id="IPR029062">
    <property type="entry name" value="Class_I_gatase-like"/>
</dbReference>
<dbReference type="EC" id="4.3.2.10" evidence="10"/>
<feature type="active site" evidence="10 11">
    <location>
        <position position="189"/>
    </location>
</feature>
<evidence type="ECO:0000256" key="5">
    <source>
        <dbReference type="ARBA" id="ARBA00022962"/>
    </source>
</evidence>
<dbReference type="PIRSF" id="PIRSF000495">
    <property type="entry name" value="Amidotransf_hisH"/>
    <property type="match status" value="1"/>
</dbReference>
<comment type="catalytic activity">
    <reaction evidence="9 10">
        <text>L-glutamine + H2O = L-glutamate + NH4(+)</text>
        <dbReference type="Rhea" id="RHEA:15889"/>
        <dbReference type="ChEBI" id="CHEBI:15377"/>
        <dbReference type="ChEBI" id="CHEBI:28938"/>
        <dbReference type="ChEBI" id="CHEBI:29985"/>
        <dbReference type="ChEBI" id="CHEBI:58359"/>
        <dbReference type="EC" id="3.5.1.2"/>
    </reaction>
</comment>
<dbReference type="HAMAP" id="MF_00278">
    <property type="entry name" value="HisH"/>
    <property type="match status" value="1"/>
</dbReference>
<feature type="active site" evidence="10 11">
    <location>
        <position position="191"/>
    </location>
</feature>
<evidence type="ECO:0000256" key="8">
    <source>
        <dbReference type="ARBA" id="ARBA00047838"/>
    </source>
</evidence>
<keyword evidence="7 10" id="KW-0456">Lyase</keyword>
<keyword evidence="6 10" id="KW-0368">Histidine biosynthesis</keyword>
<dbReference type="NCBIfam" id="TIGR01855">
    <property type="entry name" value="IMP_synth_hisH"/>
    <property type="match status" value="1"/>
</dbReference>
<name>A0A8F9TTJ6_9BACT</name>
<dbReference type="GO" id="GO:0000107">
    <property type="term" value="F:imidazoleglycerol-phosphate synthase activity"/>
    <property type="evidence" value="ECO:0007669"/>
    <property type="project" value="UniProtKB-UniRule"/>
</dbReference>
<dbReference type="GO" id="GO:0016829">
    <property type="term" value="F:lyase activity"/>
    <property type="evidence" value="ECO:0007669"/>
    <property type="project" value="UniProtKB-KW"/>
</dbReference>
<keyword evidence="4 10" id="KW-0378">Hydrolase</keyword>
<dbReference type="GO" id="GO:0000105">
    <property type="term" value="P:L-histidine biosynthetic process"/>
    <property type="evidence" value="ECO:0007669"/>
    <property type="project" value="UniProtKB-UniRule"/>
</dbReference>
<evidence type="ECO:0000256" key="3">
    <source>
        <dbReference type="ARBA" id="ARBA00022605"/>
    </source>
</evidence>
<feature type="active site" description="Nucleophile" evidence="10 11">
    <location>
        <position position="81"/>
    </location>
</feature>
<evidence type="ECO:0000256" key="2">
    <source>
        <dbReference type="ARBA" id="ARBA00011152"/>
    </source>
</evidence>
<keyword evidence="10" id="KW-0963">Cytoplasm</keyword>
<dbReference type="SUPFAM" id="SSF52317">
    <property type="entry name" value="Class I glutamine amidotransferase-like"/>
    <property type="match status" value="1"/>
</dbReference>
<evidence type="ECO:0000313" key="13">
    <source>
        <dbReference type="EMBL" id="QYM77523.1"/>
    </source>
</evidence>
<feature type="domain" description="Glutamine amidotransferase" evidence="12">
    <location>
        <begin position="4"/>
        <end position="204"/>
    </location>
</feature>
<dbReference type="EMBL" id="CP080507">
    <property type="protein sequence ID" value="QYM77523.1"/>
    <property type="molecule type" value="Genomic_DNA"/>
</dbReference>
<gene>
    <name evidence="10 13" type="primary">hisH</name>
    <name evidence="13" type="ORF">K0B96_09285</name>
</gene>
<reference evidence="13" key="1">
    <citation type="submission" date="2021-08" db="EMBL/GenBank/DDBJ databases">
        <title>Genome of a novel bacterium of the phylum Verrucomicrobia, Oleiharenicola sp. KSB-15.</title>
        <authorList>
            <person name="Chung J.-H."/>
            <person name="Ahn J.-H."/>
            <person name="Yoon Y."/>
            <person name="Kim D.-Y."/>
            <person name="An S.-H."/>
            <person name="Park I."/>
            <person name="Yeon J."/>
        </authorList>
    </citation>
    <scope>NUCLEOTIDE SEQUENCE</scope>
    <source>
        <strain evidence="13">KSB-15</strain>
    </source>
</reference>
<dbReference type="PROSITE" id="PS51273">
    <property type="entry name" value="GATASE_TYPE_1"/>
    <property type="match status" value="1"/>
</dbReference>
<dbReference type="GO" id="GO:0004359">
    <property type="term" value="F:glutaminase activity"/>
    <property type="evidence" value="ECO:0007669"/>
    <property type="project" value="UniProtKB-EC"/>
</dbReference>